<keyword evidence="1" id="KW-0472">Membrane</keyword>
<dbReference type="GO" id="GO:0035269">
    <property type="term" value="P:protein O-linked glycosylation via mannose"/>
    <property type="evidence" value="ECO:0007669"/>
    <property type="project" value="TreeGrafter"/>
</dbReference>
<gene>
    <name evidence="2" type="ORF">WMY93_030304</name>
</gene>
<reference evidence="3" key="1">
    <citation type="submission" date="2024-04" db="EMBL/GenBank/DDBJ databases">
        <title>Salinicola lusitanus LLJ914,a marine bacterium isolated from the Okinawa Trough.</title>
        <authorList>
            <person name="Li J."/>
        </authorList>
    </citation>
    <scope>NUCLEOTIDE SEQUENCE [LARGE SCALE GENOMIC DNA]</scope>
</reference>
<dbReference type="EMBL" id="JBBPFD010000022">
    <property type="protein sequence ID" value="KAK7881895.1"/>
    <property type="molecule type" value="Genomic_DNA"/>
</dbReference>
<keyword evidence="3" id="KW-1185">Reference proteome</keyword>
<dbReference type="Proteomes" id="UP001460270">
    <property type="component" value="Unassembled WGS sequence"/>
</dbReference>
<dbReference type="GO" id="GO:0005783">
    <property type="term" value="C:endoplasmic reticulum"/>
    <property type="evidence" value="ECO:0007669"/>
    <property type="project" value="TreeGrafter"/>
</dbReference>
<accession>A0AAW0MNB3</accession>
<organism evidence="2 3">
    <name type="scientific">Mugilogobius chulae</name>
    <name type="common">yellowstripe goby</name>
    <dbReference type="NCBI Taxonomy" id="88201"/>
    <lineage>
        <taxon>Eukaryota</taxon>
        <taxon>Metazoa</taxon>
        <taxon>Chordata</taxon>
        <taxon>Craniata</taxon>
        <taxon>Vertebrata</taxon>
        <taxon>Euteleostomi</taxon>
        <taxon>Actinopterygii</taxon>
        <taxon>Neopterygii</taxon>
        <taxon>Teleostei</taxon>
        <taxon>Neoteleostei</taxon>
        <taxon>Acanthomorphata</taxon>
        <taxon>Gobiaria</taxon>
        <taxon>Gobiiformes</taxon>
        <taxon>Gobioidei</taxon>
        <taxon>Gobiidae</taxon>
        <taxon>Gobionellinae</taxon>
        <taxon>Mugilogobius</taxon>
    </lineage>
</organism>
<dbReference type="GO" id="GO:0000030">
    <property type="term" value="F:mannosyltransferase activity"/>
    <property type="evidence" value="ECO:0007669"/>
    <property type="project" value="TreeGrafter"/>
</dbReference>
<dbReference type="PANTHER" id="PTHR44395:SF1">
    <property type="entry name" value="PROTEIN O-MANNOSYL-TRANSFERASE TMTC3"/>
    <property type="match status" value="1"/>
</dbReference>
<sequence length="117" mass="13593">MAEERSHKSYRPLTVLTFRLNYLWSELSAASYHLLNVLLHVVVCVLFLRVSRIFLDHKHSLVAALLFAVHPIHTEAAFFGHFCANSLILELCVEKRRLYCHDGKRLSVHFQFTLTSQ</sequence>
<evidence type="ECO:0000313" key="3">
    <source>
        <dbReference type="Proteomes" id="UP001460270"/>
    </source>
</evidence>
<dbReference type="PANTHER" id="PTHR44395">
    <property type="match status" value="1"/>
</dbReference>
<proteinExistence type="predicted"/>
<protein>
    <submittedName>
        <fullName evidence="2">Uncharacterized protein</fullName>
    </submittedName>
</protein>
<evidence type="ECO:0000256" key="1">
    <source>
        <dbReference type="SAM" id="Phobius"/>
    </source>
</evidence>
<name>A0AAW0MNB3_9GOBI</name>
<keyword evidence="1" id="KW-1133">Transmembrane helix</keyword>
<dbReference type="AlphaFoldDB" id="A0AAW0MNB3"/>
<feature type="transmembrane region" description="Helical" evidence="1">
    <location>
        <begin position="30"/>
        <end position="48"/>
    </location>
</feature>
<keyword evidence="1" id="KW-0812">Transmembrane</keyword>
<evidence type="ECO:0000313" key="2">
    <source>
        <dbReference type="EMBL" id="KAK7881895.1"/>
    </source>
</evidence>
<comment type="caution">
    <text evidence="2">The sequence shown here is derived from an EMBL/GenBank/DDBJ whole genome shotgun (WGS) entry which is preliminary data.</text>
</comment>